<sequence>MIMLSQNFTALRPLLSKQFKLDVAGNTATGVIPSENINKVEQVEFILTFDFERNDNVSMEATSPDLTSSMLFENVIIAS</sequence>
<organism evidence="1 2">
    <name type="scientific">Dreissena polymorpha</name>
    <name type="common">Zebra mussel</name>
    <name type="synonym">Mytilus polymorpha</name>
    <dbReference type="NCBI Taxonomy" id="45954"/>
    <lineage>
        <taxon>Eukaryota</taxon>
        <taxon>Metazoa</taxon>
        <taxon>Spiralia</taxon>
        <taxon>Lophotrochozoa</taxon>
        <taxon>Mollusca</taxon>
        <taxon>Bivalvia</taxon>
        <taxon>Autobranchia</taxon>
        <taxon>Heteroconchia</taxon>
        <taxon>Euheterodonta</taxon>
        <taxon>Imparidentia</taxon>
        <taxon>Neoheterodontei</taxon>
        <taxon>Myida</taxon>
        <taxon>Dreissenoidea</taxon>
        <taxon>Dreissenidae</taxon>
        <taxon>Dreissena</taxon>
    </lineage>
</organism>
<name>A0A9D4D019_DREPO</name>
<accession>A0A9D4D019</accession>
<reference evidence="1" key="1">
    <citation type="journal article" date="2019" name="bioRxiv">
        <title>The Genome of the Zebra Mussel, Dreissena polymorpha: A Resource for Invasive Species Research.</title>
        <authorList>
            <person name="McCartney M.A."/>
            <person name="Auch B."/>
            <person name="Kono T."/>
            <person name="Mallez S."/>
            <person name="Zhang Y."/>
            <person name="Obille A."/>
            <person name="Becker A."/>
            <person name="Abrahante J.E."/>
            <person name="Garbe J."/>
            <person name="Badalamenti J.P."/>
            <person name="Herman A."/>
            <person name="Mangelson H."/>
            <person name="Liachko I."/>
            <person name="Sullivan S."/>
            <person name="Sone E.D."/>
            <person name="Koren S."/>
            <person name="Silverstein K.A.T."/>
            <person name="Beckman K.B."/>
            <person name="Gohl D.M."/>
        </authorList>
    </citation>
    <scope>NUCLEOTIDE SEQUENCE</scope>
    <source>
        <strain evidence="1">Duluth1</strain>
        <tissue evidence="1">Whole animal</tissue>
    </source>
</reference>
<dbReference type="AlphaFoldDB" id="A0A9D4D019"/>
<keyword evidence="2" id="KW-1185">Reference proteome</keyword>
<evidence type="ECO:0000313" key="1">
    <source>
        <dbReference type="EMBL" id="KAH3735500.1"/>
    </source>
</evidence>
<dbReference type="Proteomes" id="UP000828390">
    <property type="component" value="Unassembled WGS sequence"/>
</dbReference>
<reference evidence="1" key="2">
    <citation type="submission" date="2020-11" db="EMBL/GenBank/DDBJ databases">
        <authorList>
            <person name="McCartney M.A."/>
            <person name="Auch B."/>
            <person name="Kono T."/>
            <person name="Mallez S."/>
            <person name="Becker A."/>
            <person name="Gohl D.M."/>
            <person name="Silverstein K.A.T."/>
            <person name="Koren S."/>
            <person name="Bechman K.B."/>
            <person name="Herman A."/>
            <person name="Abrahante J.E."/>
            <person name="Garbe J."/>
        </authorList>
    </citation>
    <scope>NUCLEOTIDE SEQUENCE</scope>
    <source>
        <strain evidence="1">Duluth1</strain>
        <tissue evidence="1">Whole animal</tissue>
    </source>
</reference>
<proteinExistence type="predicted"/>
<gene>
    <name evidence="1" type="ORF">DPMN_042033</name>
</gene>
<protein>
    <submittedName>
        <fullName evidence="1">Uncharacterized protein</fullName>
    </submittedName>
</protein>
<dbReference type="EMBL" id="JAIWYP010000011">
    <property type="protein sequence ID" value="KAH3735500.1"/>
    <property type="molecule type" value="Genomic_DNA"/>
</dbReference>
<comment type="caution">
    <text evidence="1">The sequence shown here is derived from an EMBL/GenBank/DDBJ whole genome shotgun (WGS) entry which is preliminary data.</text>
</comment>
<evidence type="ECO:0000313" key="2">
    <source>
        <dbReference type="Proteomes" id="UP000828390"/>
    </source>
</evidence>